<keyword evidence="3" id="KW-1185">Reference proteome</keyword>
<keyword evidence="1" id="KW-0812">Transmembrane</keyword>
<feature type="transmembrane region" description="Helical" evidence="1">
    <location>
        <begin position="90"/>
        <end position="108"/>
    </location>
</feature>
<dbReference type="AlphaFoldDB" id="A0A5P1EP52"/>
<dbReference type="PANTHER" id="PTHR34658:SF2">
    <property type="entry name" value="OS01G0151800 PROTEIN"/>
    <property type="match status" value="1"/>
</dbReference>
<dbReference type="EMBL" id="CM007385">
    <property type="protein sequence ID" value="ONK67795.1"/>
    <property type="molecule type" value="Genomic_DNA"/>
</dbReference>
<keyword evidence="1" id="KW-1133">Transmembrane helix</keyword>
<dbReference type="OMA" id="HRFAWRI"/>
<evidence type="ECO:0000313" key="2">
    <source>
        <dbReference type="EMBL" id="ONK67795.1"/>
    </source>
</evidence>
<accession>A0A5P1EP52</accession>
<dbReference type="Gramene" id="ONK67795">
    <property type="protein sequence ID" value="ONK67795"/>
    <property type="gene ID" value="A4U43_C05F3850"/>
</dbReference>
<evidence type="ECO:0000256" key="1">
    <source>
        <dbReference type="SAM" id="Phobius"/>
    </source>
</evidence>
<dbReference type="PANTHER" id="PTHR34658">
    <property type="entry name" value="OS01G0151800 PROTEIN"/>
    <property type="match status" value="1"/>
</dbReference>
<evidence type="ECO:0000313" key="3">
    <source>
        <dbReference type="Proteomes" id="UP000243459"/>
    </source>
</evidence>
<sequence length="122" mass="13203">MALSFIAAQWDSLLQRQPFLVYITTWTMLITSTVAVVSFSPEVAFTVAVSLPSPFASECMPGYVRLPLDGPAMEVVCLPALFFGQSKLDLVVPPLFAAVVVAASVCFVRSVGLWEVDEDVES</sequence>
<feature type="transmembrane region" description="Helical" evidence="1">
    <location>
        <begin position="19"/>
        <end position="39"/>
    </location>
</feature>
<dbReference type="OrthoDB" id="1921102at2759"/>
<keyword evidence="1" id="KW-0472">Membrane</keyword>
<gene>
    <name evidence="2" type="ORF">A4U43_C05F3850</name>
</gene>
<dbReference type="Proteomes" id="UP000243459">
    <property type="component" value="Chromosome 5"/>
</dbReference>
<organism evidence="2 3">
    <name type="scientific">Asparagus officinalis</name>
    <name type="common">Garden asparagus</name>
    <dbReference type="NCBI Taxonomy" id="4686"/>
    <lineage>
        <taxon>Eukaryota</taxon>
        <taxon>Viridiplantae</taxon>
        <taxon>Streptophyta</taxon>
        <taxon>Embryophyta</taxon>
        <taxon>Tracheophyta</taxon>
        <taxon>Spermatophyta</taxon>
        <taxon>Magnoliopsida</taxon>
        <taxon>Liliopsida</taxon>
        <taxon>Asparagales</taxon>
        <taxon>Asparagaceae</taxon>
        <taxon>Asparagoideae</taxon>
        <taxon>Asparagus</taxon>
    </lineage>
</organism>
<reference evidence="3" key="1">
    <citation type="journal article" date="2017" name="Nat. Commun.">
        <title>The asparagus genome sheds light on the origin and evolution of a young Y chromosome.</title>
        <authorList>
            <person name="Harkess A."/>
            <person name="Zhou J."/>
            <person name="Xu C."/>
            <person name="Bowers J.E."/>
            <person name="Van der Hulst R."/>
            <person name="Ayyampalayam S."/>
            <person name="Mercati F."/>
            <person name="Riccardi P."/>
            <person name="McKain M.R."/>
            <person name="Kakrana A."/>
            <person name="Tang H."/>
            <person name="Ray J."/>
            <person name="Groenendijk J."/>
            <person name="Arikit S."/>
            <person name="Mathioni S.M."/>
            <person name="Nakano M."/>
            <person name="Shan H."/>
            <person name="Telgmann-Rauber A."/>
            <person name="Kanno A."/>
            <person name="Yue Z."/>
            <person name="Chen H."/>
            <person name="Li W."/>
            <person name="Chen Y."/>
            <person name="Xu X."/>
            <person name="Zhang Y."/>
            <person name="Luo S."/>
            <person name="Chen H."/>
            <person name="Gao J."/>
            <person name="Mao Z."/>
            <person name="Pires J.C."/>
            <person name="Luo M."/>
            <person name="Kudrna D."/>
            <person name="Wing R.A."/>
            <person name="Meyers B.C."/>
            <person name="Yi K."/>
            <person name="Kong H."/>
            <person name="Lavrijsen P."/>
            <person name="Sunseri F."/>
            <person name="Falavigna A."/>
            <person name="Ye Y."/>
            <person name="Leebens-Mack J.H."/>
            <person name="Chen G."/>
        </authorList>
    </citation>
    <scope>NUCLEOTIDE SEQUENCE [LARGE SCALE GENOMIC DNA]</scope>
    <source>
        <strain evidence="3">cv. DH0086</strain>
    </source>
</reference>
<proteinExistence type="predicted"/>
<protein>
    <submittedName>
        <fullName evidence="2">Uncharacterized protein</fullName>
    </submittedName>
</protein>
<name>A0A5P1EP52_ASPOF</name>